<dbReference type="PANTHER" id="PTHR43394">
    <property type="entry name" value="ATP-DEPENDENT PERMEASE MDL1, MITOCHONDRIAL"/>
    <property type="match status" value="1"/>
</dbReference>
<sequence>MAKYIGYKKPRNTKRTLLRLISYMGRHKFSMFVVGLLVIVSSLASVFGTYMLKPIINQYIIPKDIPGLVKALLFMGILYAVGASATLGYNRLMVKTSQKIVKEIRKDLFNHTQTLPLAYFDAHTHGELMSHFTNDVDTIAEALNNSFTLLIQSFITTVGTMVMIVILSFRLSLIVLGCMALMFLFIRFNGKRSRKYFMEQQKYLGEINGFIEEMVAGQKVEKVFNHEKKDFEEFCRRNERLRQASTNAMAYSGLMVPVVVSISYLNYAVSACVGGLFALAGLMDIGSLASYLVYVRQSAMPINQCTQQVNFILAALSGAERIFEMMDEEPEVDEGTVTLCRVEEKPDGSLCECSRKSGLWAWKMPDEEGRDNTLIPLTGDVRFEHVVFGYNYKKKILDDISLFAKPGQKIAFVGSTGAGKTTIINLINRFYEISGGVITYDGIDITKIRKADLRRSLGFVLQDTHLFTGTIEENIRYGNLEAAEEDVINAAKIANAHSFIRRLPEGYQTVLESDGANLSQGQRQLLAIARAAVASPPVLVLDEATSSIDTRTEYLIEKGMDALMEDRTVFVIAHRLSTVRNSKAIMVLEHGKIMERGSHEELLEQGGRYYRLYTGQFELE</sequence>
<dbReference type="Gene3D" id="1.20.1560.10">
    <property type="entry name" value="ABC transporter type 1, transmembrane domain"/>
    <property type="match status" value="1"/>
</dbReference>
<evidence type="ECO:0000256" key="5">
    <source>
        <dbReference type="ARBA" id="ARBA00022741"/>
    </source>
</evidence>
<dbReference type="InterPro" id="IPR017871">
    <property type="entry name" value="ABC_transporter-like_CS"/>
</dbReference>
<keyword evidence="4 9" id="KW-0812">Transmembrane</keyword>
<evidence type="ECO:0000256" key="1">
    <source>
        <dbReference type="ARBA" id="ARBA00004651"/>
    </source>
</evidence>
<dbReference type="SMART" id="SM00382">
    <property type="entry name" value="AAA"/>
    <property type="match status" value="1"/>
</dbReference>
<feature type="transmembrane region" description="Helical" evidence="9">
    <location>
        <begin position="29"/>
        <end position="51"/>
    </location>
</feature>
<dbReference type="EMBL" id="QSON01000025">
    <property type="protein sequence ID" value="RGI96163.1"/>
    <property type="molecule type" value="Genomic_DNA"/>
</dbReference>
<dbReference type="InterPro" id="IPR036640">
    <property type="entry name" value="ABC1_TM_sf"/>
</dbReference>
<comment type="subcellular location">
    <subcellularLocation>
        <location evidence="1">Cell membrane</location>
        <topology evidence="1">Multi-pass membrane protein</topology>
    </subcellularLocation>
</comment>
<dbReference type="Proteomes" id="UP000263014">
    <property type="component" value="Unassembled WGS sequence"/>
</dbReference>
<dbReference type="PROSITE" id="PS50929">
    <property type="entry name" value="ABC_TM1F"/>
    <property type="match status" value="1"/>
</dbReference>
<dbReference type="GO" id="GO:0016887">
    <property type="term" value="F:ATP hydrolysis activity"/>
    <property type="evidence" value="ECO:0007669"/>
    <property type="project" value="InterPro"/>
</dbReference>
<dbReference type="CDD" id="cd03254">
    <property type="entry name" value="ABCC_Glucan_exporter_like"/>
    <property type="match status" value="1"/>
</dbReference>
<dbReference type="PROSITE" id="PS50893">
    <property type="entry name" value="ABC_TRANSPORTER_2"/>
    <property type="match status" value="1"/>
</dbReference>
<reference evidence="12 13" key="1">
    <citation type="submission" date="2018-08" db="EMBL/GenBank/DDBJ databases">
        <title>A genome reference for cultivated species of the human gut microbiota.</title>
        <authorList>
            <person name="Zou Y."/>
            <person name="Xue W."/>
            <person name="Luo G."/>
        </authorList>
    </citation>
    <scope>NUCLEOTIDE SEQUENCE [LARGE SCALE GENOMIC DNA]</scope>
    <source>
        <strain evidence="12 13">TM09-12</strain>
    </source>
</reference>
<evidence type="ECO:0000259" key="10">
    <source>
        <dbReference type="PROSITE" id="PS50893"/>
    </source>
</evidence>
<dbReference type="Pfam" id="PF00005">
    <property type="entry name" value="ABC_tran"/>
    <property type="match status" value="1"/>
</dbReference>
<feature type="domain" description="ABC transmembrane type-1" evidence="11">
    <location>
        <begin position="32"/>
        <end position="314"/>
    </location>
</feature>
<keyword evidence="6 12" id="KW-0067">ATP-binding</keyword>
<accession>A0A374NZK5</accession>
<dbReference type="SUPFAM" id="SSF90123">
    <property type="entry name" value="ABC transporter transmembrane region"/>
    <property type="match status" value="1"/>
</dbReference>
<keyword evidence="5" id="KW-0547">Nucleotide-binding</keyword>
<evidence type="ECO:0000313" key="13">
    <source>
        <dbReference type="Proteomes" id="UP000263014"/>
    </source>
</evidence>
<dbReference type="SUPFAM" id="SSF52540">
    <property type="entry name" value="P-loop containing nucleoside triphosphate hydrolases"/>
    <property type="match status" value="1"/>
</dbReference>
<keyword evidence="8 9" id="KW-0472">Membrane</keyword>
<feature type="transmembrane region" description="Helical" evidence="9">
    <location>
        <begin position="71"/>
        <end position="89"/>
    </location>
</feature>
<feature type="domain" description="ABC transporter" evidence="10">
    <location>
        <begin position="381"/>
        <end position="615"/>
    </location>
</feature>
<dbReference type="InterPro" id="IPR027417">
    <property type="entry name" value="P-loop_NTPase"/>
</dbReference>
<dbReference type="GO" id="GO:0015421">
    <property type="term" value="F:ABC-type oligopeptide transporter activity"/>
    <property type="evidence" value="ECO:0007669"/>
    <property type="project" value="TreeGrafter"/>
</dbReference>
<dbReference type="InterPro" id="IPR003593">
    <property type="entry name" value="AAA+_ATPase"/>
</dbReference>
<feature type="transmembrane region" description="Helical" evidence="9">
    <location>
        <begin position="147"/>
        <end position="167"/>
    </location>
</feature>
<evidence type="ECO:0000256" key="4">
    <source>
        <dbReference type="ARBA" id="ARBA00022692"/>
    </source>
</evidence>
<comment type="caution">
    <text evidence="12">The sequence shown here is derived from an EMBL/GenBank/DDBJ whole genome shotgun (WGS) entry which is preliminary data.</text>
</comment>
<dbReference type="Pfam" id="PF00664">
    <property type="entry name" value="ABC_membrane"/>
    <property type="match status" value="1"/>
</dbReference>
<feature type="transmembrane region" description="Helical" evidence="9">
    <location>
        <begin position="173"/>
        <end position="190"/>
    </location>
</feature>
<evidence type="ECO:0000259" key="11">
    <source>
        <dbReference type="PROSITE" id="PS50929"/>
    </source>
</evidence>
<keyword evidence="7 9" id="KW-1133">Transmembrane helix</keyword>
<evidence type="ECO:0000256" key="2">
    <source>
        <dbReference type="ARBA" id="ARBA00022448"/>
    </source>
</evidence>
<dbReference type="PROSITE" id="PS00211">
    <property type="entry name" value="ABC_TRANSPORTER_1"/>
    <property type="match status" value="1"/>
</dbReference>
<keyword evidence="2" id="KW-0813">Transport</keyword>
<feature type="transmembrane region" description="Helical" evidence="9">
    <location>
        <begin position="248"/>
        <end position="267"/>
    </location>
</feature>
<dbReference type="CDD" id="cd18547">
    <property type="entry name" value="ABC_6TM_Tm288_like"/>
    <property type="match status" value="1"/>
</dbReference>
<feature type="transmembrane region" description="Helical" evidence="9">
    <location>
        <begin position="273"/>
        <end position="294"/>
    </location>
</feature>
<evidence type="ECO:0000256" key="9">
    <source>
        <dbReference type="SAM" id="Phobius"/>
    </source>
</evidence>
<evidence type="ECO:0000256" key="6">
    <source>
        <dbReference type="ARBA" id="ARBA00022840"/>
    </source>
</evidence>
<evidence type="ECO:0000256" key="8">
    <source>
        <dbReference type="ARBA" id="ARBA00023136"/>
    </source>
</evidence>
<dbReference type="AlphaFoldDB" id="A0A374NZK5"/>
<name>A0A374NZK5_9FIRM</name>
<dbReference type="FunFam" id="1.20.1560.10:FF:000011">
    <property type="entry name" value="Multidrug ABC transporter ATP-binding protein"/>
    <property type="match status" value="1"/>
</dbReference>
<dbReference type="GO" id="GO:0005524">
    <property type="term" value="F:ATP binding"/>
    <property type="evidence" value="ECO:0007669"/>
    <property type="project" value="UniProtKB-KW"/>
</dbReference>
<organism evidence="12 13">
    <name type="scientific">Hungatella hathewayi</name>
    <dbReference type="NCBI Taxonomy" id="154046"/>
    <lineage>
        <taxon>Bacteria</taxon>
        <taxon>Bacillati</taxon>
        <taxon>Bacillota</taxon>
        <taxon>Clostridia</taxon>
        <taxon>Lachnospirales</taxon>
        <taxon>Lachnospiraceae</taxon>
        <taxon>Hungatella</taxon>
    </lineage>
</organism>
<dbReference type="InterPro" id="IPR039421">
    <property type="entry name" value="Type_1_exporter"/>
</dbReference>
<dbReference type="InterPro" id="IPR003439">
    <property type="entry name" value="ABC_transporter-like_ATP-bd"/>
</dbReference>
<dbReference type="InterPro" id="IPR011527">
    <property type="entry name" value="ABC1_TM_dom"/>
</dbReference>
<proteinExistence type="predicted"/>
<gene>
    <name evidence="12" type="ORF">DXD79_30065</name>
</gene>
<dbReference type="FunFam" id="3.40.50.300:FF:000287">
    <property type="entry name" value="Multidrug ABC transporter ATP-binding protein"/>
    <property type="match status" value="1"/>
</dbReference>
<evidence type="ECO:0000313" key="12">
    <source>
        <dbReference type="EMBL" id="RGI96163.1"/>
    </source>
</evidence>
<dbReference type="PANTHER" id="PTHR43394:SF1">
    <property type="entry name" value="ATP-BINDING CASSETTE SUB-FAMILY B MEMBER 10, MITOCHONDRIAL"/>
    <property type="match status" value="1"/>
</dbReference>
<protein>
    <submittedName>
        <fullName evidence="12">ABC transporter ATP-binding protein</fullName>
    </submittedName>
</protein>
<evidence type="ECO:0000256" key="3">
    <source>
        <dbReference type="ARBA" id="ARBA00022475"/>
    </source>
</evidence>
<dbReference type="GO" id="GO:0005886">
    <property type="term" value="C:plasma membrane"/>
    <property type="evidence" value="ECO:0007669"/>
    <property type="project" value="UniProtKB-SubCell"/>
</dbReference>
<evidence type="ECO:0000256" key="7">
    <source>
        <dbReference type="ARBA" id="ARBA00022989"/>
    </source>
</evidence>
<dbReference type="RefSeq" id="WP_117632045.1">
    <property type="nucleotide sequence ID" value="NZ_QSON01000025.1"/>
</dbReference>
<dbReference type="Gene3D" id="3.40.50.300">
    <property type="entry name" value="P-loop containing nucleotide triphosphate hydrolases"/>
    <property type="match status" value="1"/>
</dbReference>
<keyword evidence="3" id="KW-1003">Cell membrane</keyword>